<comment type="caution">
    <text evidence="6">The sequence shown here is derived from an EMBL/GenBank/DDBJ whole genome shotgun (WGS) entry which is preliminary data.</text>
</comment>
<dbReference type="InterPro" id="IPR019695">
    <property type="entry name" value="Proteasome_act"/>
</dbReference>
<name>A0ABX0H0E7_9ACTN</name>
<comment type="subunit">
    <text evidence="2">Forms a homooligomeric, either hexameric or heptameric, ring-like structure which stacks co-axially with the proteasomal alpha-rings.</text>
</comment>
<comment type="similarity">
    <text evidence="1">Belongs to the Bpa family.</text>
</comment>
<keyword evidence="7" id="KW-1185">Reference proteome</keyword>
<reference evidence="6 7" key="1">
    <citation type="submission" date="2020-03" db="EMBL/GenBank/DDBJ databases">
        <title>Two novel Motilibacter sp.</title>
        <authorList>
            <person name="Liu S."/>
        </authorList>
    </citation>
    <scope>NUCLEOTIDE SEQUENCE [LARGE SCALE GENOMIC DNA]</scope>
    <source>
        <strain evidence="6 7">E257</strain>
    </source>
</reference>
<evidence type="ECO:0000256" key="3">
    <source>
        <dbReference type="ARBA" id="ARBA00014831"/>
    </source>
</evidence>
<sequence>MTDPSSAETPAPRIVVVGPDGMGVSAGTPPQQDEQDDESTSVTDLVEQPDKVMRIGSMIKQLLEEVRSAPLDEASRARLREIHSSSIRELEAGLAPELVEELRRITLPFSEAEIPTDGELRVAQAQLVGWLEGLFHGIQAALFAQQMNARAQMEAGGRRALPPGAVQGVPAERPTGQYL</sequence>
<dbReference type="Proteomes" id="UP000800981">
    <property type="component" value="Unassembled WGS sequence"/>
</dbReference>
<evidence type="ECO:0000256" key="1">
    <source>
        <dbReference type="ARBA" id="ARBA00006639"/>
    </source>
</evidence>
<evidence type="ECO:0000256" key="2">
    <source>
        <dbReference type="ARBA" id="ARBA00011402"/>
    </source>
</evidence>
<evidence type="ECO:0000256" key="4">
    <source>
        <dbReference type="ARBA" id="ARBA00022942"/>
    </source>
</evidence>
<evidence type="ECO:0000313" key="7">
    <source>
        <dbReference type="Proteomes" id="UP000800981"/>
    </source>
</evidence>
<accession>A0ABX0H0E7</accession>
<feature type="region of interest" description="Disordered" evidence="5">
    <location>
        <begin position="159"/>
        <end position="179"/>
    </location>
</feature>
<feature type="region of interest" description="Disordered" evidence="5">
    <location>
        <begin position="1"/>
        <end position="44"/>
    </location>
</feature>
<protein>
    <recommendedName>
        <fullName evidence="3">Bacterial proteasome activator</fullName>
    </recommendedName>
</protein>
<organism evidence="6 7">
    <name type="scientific">Motilibacter deserti</name>
    <dbReference type="NCBI Taxonomy" id="2714956"/>
    <lineage>
        <taxon>Bacteria</taxon>
        <taxon>Bacillati</taxon>
        <taxon>Actinomycetota</taxon>
        <taxon>Actinomycetes</taxon>
        <taxon>Motilibacterales</taxon>
        <taxon>Motilibacteraceae</taxon>
        <taxon>Motilibacter</taxon>
    </lineage>
</organism>
<dbReference type="RefSeq" id="WP_166283540.1">
    <property type="nucleotide sequence ID" value="NZ_JAANNP010000021.1"/>
</dbReference>
<proteinExistence type="inferred from homology"/>
<keyword evidence="4 6" id="KW-0647">Proteasome</keyword>
<evidence type="ECO:0000313" key="6">
    <source>
        <dbReference type="EMBL" id="NHC15257.1"/>
    </source>
</evidence>
<gene>
    <name evidence="6" type="ORF">G9H71_15860</name>
</gene>
<dbReference type="Pfam" id="PF10759">
    <property type="entry name" value="BPA"/>
    <property type="match status" value="1"/>
</dbReference>
<dbReference type="EMBL" id="JAANNP010000021">
    <property type="protein sequence ID" value="NHC15257.1"/>
    <property type="molecule type" value="Genomic_DNA"/>
</dbReference>
<dbReference type="GO" id="GO:0000502">
    <property type="term" value="C:proteasome complex"/>
    <property type="evidence" value="ECO:0007669"/>
    <property type="project" value="UniProtKB-KW"/>
</dbReference>
<evidence type="ECO:0000256" key="5">
    <source>
        <dbReference type="SAM" id="MobiDB-lite"/>
    </source>
</evidence>